<dbReference type="EMBL" id="GBXM01096915">
    <property type="protein sequence ID" value="JAH11662.1"/>
    <property type="molecule type" value="Transcribed_RNA"/>
</dbReference>
<reference evidence="1" key="1">
    <citation type="submission" date="2014-11" db="EMBL/GenBank/DDBJ databases">
        <authorList>
            <person name="Amaro Gonzalez C."/>
        </authorList>
    </citation>
    <scope>NUCLEOTIDE SEQUENCE</scope>
</reference>
<reference evidence="1" key="2">
    <citation type="journal article" date="2015" name="Fish Shellfish Immunol.">
        <title>Early steps in the European eel (Anguilla anguilla)-Vibrio vulnificus interaction in the gills: Role of the RtxA13 toxin.</title>
        <authorList>
            <person name="Callol A."/>
            <person name="Pajuelo D."/>
            <person name="Ebbesson L."/>
            <person name="Teles M."/>
            <person name="MacKenzie S."/>
            <person name="Amaro C."/>
        </authorList>
    </citation>
    <scope>NUCLEOTIDE SEQUENCE</scope>
</reference>
<protein>
    <submittedName>
        <fullName evidence="1">Uncharacterized protein</fullName>
    </submittedName>
</protein>
<organism evidence="1">
    <name type="scientific">Anguilla anguilla</name>
    <name type="common">European freshwater eel</name>
    <name type="synonym">Muraena anguilla</name>
    <dbReference type="NCBI Taxonomy" id="7936"/>
    <lineage>
        <taxon>Eukaryota</taxon>
        <taxon>Metazoa</taxon>
        <taxon>Chordata</taxon>
        <taxon>Craniata</taxon>
        <taxon>Vertebrata</taxon>
        <taxon>Euteleostomi</taxon>
        <taxon>Actinopterygii</taxon>
        <taxon>Neopterygii</taxon>
        <taxon>Teleostei</taxon>
        <taxon>Anguilliformes</taxon>
        <taxon>Anguillidae</taxon>
        <taxon>Anguilla</taxon>
    </lineage>
</organism>
<dbReference type="AlphaFoldDB" id="A0A0E9Q550"/>
<sequence>MHLLLGFIVVGYHECLNFFANLSRRYFSLDKVVDRRKSLTYQNHSAMLQTPWKWMKINVKSIQYLT</sequence>
<name>A0A0E9Q550_ANGAN</name>
<evidence type="ECO:0000313" key="1">
    <source>
        <dbReference type="EMBL" id="JAH11662.1"/>
    </source>
</evidence>
<proteinExistence type="predicted"/>
<accession>A0A0E9Q550</accession>